<dbReference type="RefSeq" id="WP_172450612.1">
    <property type="nucleotide sequence ID" value="NZ_LYXE01000046.1"/>
</dbReference>
<protein>
    <submittedName>
        <fullName evidence="1">Uncharacterized protein</fullName>
    </submittedName>
</protein>
<proteinExistence type="predicted"/>
<organism evidence="1 2">
    <name type="scientific">Candidatus Chloroploca asiatica</name>
    <dbReference type="NCBI Taxonomy" id="1506545"/>
    <lineage>
        <taxon>Bacteria</taxon>
        <taxon>Bacillati</taxon>
        <taxon>Chloroflexota</taxon>
        <taxon>Chloroflexia</taxon>
        <taxon>Chloroflexales</taxon>
        <taxon>Chloroflexineae</taxon>
        <taxon>Oscillochloridaceae</taxon>
        <taxon>Candidatus Chloroploca</taxon>
    </lineage>
</organism>
<gene>
    <name evidence="1" type="ORF">A9Q02_09990</name>
</gene>
<name>A0A2H3KQ09_9CHLR</name>
<keyword evidence="2" id="KW-1185">Reference proteome</keyword>
<evidence type="ECO:0000313" key="1">
    <source>
        <dbReference type="EMBL" id="PDW00319.1"/>
    </source>
</evidence>
<accession>A0A2H3KQ09</accession>
<dbReference type="InterPro" id="IPR005077">
    <property type="entry name" value="Peptidase_C11"/>
</dbReference>
<evidence type="ECO:0000313" key="2">
    <source>
        <dbReference type="Proteomes" id="UP000220922"/>
    </source>
</evidence>
<dbReference type="EMBL" id="LYXE01000046">
    <property type="protein sequence ID" value="PDW00319.1"/>
    <property type="molecule type" value="Genomic_DNA"/>
</dbReference>
<comment type="caution">
    <text evidence="1">The sequence shown here is derived from an EMBL/GenBank/DDBJ whole genome shotgun (WGS) entry which is preliminary data.</text>
</comment>
<dbReference type="Pfam" id="PF03415">
    <property type="entry name" value="Peptidase_C11"/>
    <property type="match status" value="1"/>
</dbReference>
<dbReference type="Proteomes" id="UP000220922">
    <property type="component" value="Unassembled WGS sequence"/>
</dbReference>
<dbReference type="PANTHER" id="PTHR37835:SF1">
    <property type="entry name" value="ALPHA-CLOSTRIPAIN"/>
    <property type="match status" value="1"/>
</dbReference>
<dbReference type="Gene3D" id="3.40.50.11970">
    <property type="match status" value="1"/>
</dbReference>
<sequence length="908" mass="97042">MCLVLVASLGHAGPGQAQQSVDRFVPEARPPRFFSALQILEGELKPESSVVTCRQVLADSQVNLAAEVSPWKEYRPQRSFSGDEPFSGAQALLLSPTEAVAATGQVVTLPAGVTELYGALQYRYGRGSTSPGDQLQIALFASEDGVASEPPLVTVKTREVAQDDDATWRLFEWEVLDADVLAELRSRGRFVFVVQTIRTNQTLAQQLWLDDLRANVCFPATSLSGQVRTSEGGVASALLLLIRSNATGSAVLASTRSDANGSYRFVGVPPLVTGSRYQIWYRDLPVAPPRLPGRTGFWAGPQLTSLAEGGSVTGLDLDVTGVTLLEPASYTTTVATDAAPVVLRWQGRATAGTFHQLCVYDPARGDPATGLPVQVCGSVRAADREPLSFALSPASFADVPAFAFTYRRSYRWYVVIYAGDPRLNPTVEYGYSQAERAITLLPAPAAPFDPPPLAEPGEPDSAASDAAWTLLIYLAGDNMLGDRTRLPWGVLPAQQLAWLPALATAYPQVNLISLADYYGPRGAELCVYAAQTPPDCRARGAINSADPATLAAFIAAGRARYPETRTALLLITPAQAAGWLALDEHPGEREAPTALNLDDLQTAYRAAGLGDANQLDLVIYQAPVMGSIDVLTATAPYARAMVGSSDQMWQITPWQALLSILEGAGSDELPVVATGVVEAYAAAAGPERAFSLVAYDLRRSEALLAQLETFALAVRTELTTTGAATRPALREALTKTQRYDSSGNGLIHALNLGNAQIAAQEDALIDLYSLAVEVAAIETASDTVRTAAETLVVWLEDETKTPVLVHRASAGESITGFPISFPKARGLAIFFPSGERLGQQQALFEQYVFDRPASQTSQSEWARLLTTYLEPVPGRGPGGITEGTGGIRVLPMPGGLQRPFIYVPVVRR</sequence>
<dbReference type="PANTHER" id="PTHR37835">
    <property type="entry name" value="ALPHA-CLOSTRIPAIN"/>
    <property type="match status" value="1"/>
</dbReference>
<reference evidence="1 2" key="1">
    <citation type="submission" date="2016-05" db="EMBL/GenBank/DDBJ databases">
        <authorList>
            <person name="Lavstsen T."/>
            <person name="Jespersen J.S."/>
        </authorList>
    </citation>
    <scope>NUCLEOTIDE SEQUENCE [LARGE SCALE GENOMIC DNA]</scope>
    <source>
        <strain evidence="1 2">B7-9</strain>
    </source>
</reference>
<dbReference type="AlphaFoldDB" id="A0A2H3KQ09"/>